<comment type="similarity">
    <text evidence="1 4">Belongs to the short-chain dehydrogenases/reductases (SDR) family.</text>
</comment>
<dbReference type="InterPro" id="IPR036291">
    <property type="entry name" value="NAD(P)-bd_dom_sf"/>
</dbReference>
<comment type="caution">
    <text evidence="5">The sequence shown here is derived from an EMBL/GenBank/DDBJ whole genome shotgun (WGS) entry which is preliminary data.</text>
</comment>
<evidence type="ECO:0000313" key="5">
    <source>
        <dbReference type="EMBL" id="KAK4177169.1"/>
    </source>
</evidence>
<dbReference type="SUPFAM" id="SSF51735">
    <property type="entry name" value="NAD(P)-binding Rossmann-fold domains"/>
    <property type="match status" value="1"/>
</dbReference>
<evidence type="ECO:0000256" key="3">
    <source>
        <dbReference type="ARBA" id="ARBA00023002"/>
    </source>
</evidence>
<evidence type="ECO:0000256" key="4">
    <source>
        <dbReference type="RuleBase" id="RU000363"/>
    </source>
</evidence>
<sequence>MPNIIITGATSGIGLAITRYFAASSSTLSTPTKIAMLDLNSATGPSIASSLDAEHPNTLIIFKKCDVSCWGEQAQVFKGLYANEFEGKIDIVVANAGVSERGYTTLVEHDKTTDEPRKPDMGVLDVNLSGVVYSVKLGIYYMDLKPPVEEEQTERGLIICTASNAGLYALATAPLYAASKFGVVGLVRSAALLVEERGIRINALAPAVLGADVRGKTLETNIAPKELYQGMIITPMETLVKAVDGFVKGGREVNGQVAEVHGYNVTVREAHAFVDGDTERNLGRFRGLGWA</sequence>
<dbReference type="PANTHER" id="PTHR44229">
    <property type="entry name" value="15-HYDROXYPROSTAGLANDIN DEHYDROGENASE [NAD(+)]"/>
    <property type="match status" value="1"/>
</dbReference>
<dbReference type="GO" id="GO:0005737">
    <property type="term" value="C:cytoplasm"/>
    <property type="evidence" value="ECO:0007669"/>
    <property type="project" value="TreeGrafter"/>
</dbReference>
<dbReference type="Pfam" id="PF00106">
    <property type="entry name" value="adh_short"/>
    <property type="match status" value="1"/>
</dbReference>
<organism evidence="5 6">
    <name type="scientific">Triangularia setosa</name>
    <dbReference type="NCBI Taxonomy" id="2587417"/>
    <lineage>
        <taxon>Eukaryota</taxon>
        <taxon>Fungi</taxon>
        <taxon>Dikarya</taxon>
        <taxon>Ascomycota</taxon>
        <taxon>Pezizomycotina</taxon>
        <taxon>Sordariomycetes</taxon>
        <taxon>Sordariomycetidae</taxon>
        <taxon>Sordariales</taxon>
        <taxon>Podosporaceae</taxon>
        <taxon>Triangularia</taxon>
    </lineage>
</organism>
<evidence type="ECO:0000313" key="6">
    <source>
        <dbReference type="Proteomes" id="UP001302321"/>
    </source>
</evidence>
<dbReference type="Gene3D" id="3.40.50.720">
    <property type="entry name" value="NAD(P)-binding Rossmann-like Domain"/>
    <property type="match status" value="1"/>
</dbReference>
<dbReference type="InterPro" id="IPR002347">
    <property type="entry name" value="SDR_fam"/>
</dbReference>
<reference evidence="5" key="2">
    <citation type="submission" date="2023-05" db="EMBL/GenBank/DDBJ databases">
        <authorList>
            <consortium name="Lawrence Berkeley National Laboratory"/>
            <person name="Steindorff A."/>
            <person name="Hensen N."/>
            <person name="Bonometti L."/>
            <person name="Westerberg I."/>
            <person name="Brannstrom I.O."/>
            <person name="Guillou S."/>
            <person name="Cros-Aarteil S."/>
            <person name="Calhoun S."/>
            <person name="Haridas S."/>
            <person name="Kuo A."/>
            <person name="Mondo S."/>
            <person name="Pangilinan J."/>
            <person name="Riley R."/>
            <person name="Labutti K."/>
            <person name="Andreopoulos B."/>
            <person name="Lipzen A."/>
            <person name="Chen C."/>
            <person name="Yanf M."/>
            <person name="Daum C."/>
            <person name="Ng V."/>
            <person name="Clum A."/>
            <person name="Ohm R."/>
            <person name="Martin F."/>
            <person name="Silar P."/>
            <person name="Natvig D."/>
            <person name="Lalanne C."/>
            <person name="Gautier V."/>
            <person name="Ament-Velasquez S.L."/>
            <person name="Kruys A."/>
            <person name="Hutchinson M.I."/>
            <person name="Powell A.J."/>
            <person name="Barry K."/>
            <person name="Miller A.N."/>
            <person name="Grigoriev I.V."/>
            <person name="Debuchy R."/>
            <person name="Gladieux P."/>
            <person name="Thoren M.H."/>
            <person name="Johannesson H."/>
        </authorList>
    </citation>
    <scope>NUCLEOTIDE SEQUENCE</scope>
    <source>
        <strain evidence="5">CBS 892.96</strain>
    </source>
</reference>
<keyword evidence="6" id="KW-1185">Reference proteome</keyword>
<dbReference type="GO" id="GO:0016616">
    <property type="term" value="F:oxidoreductase activity, acting on the CH-OH group of donors, NAD or NADP as acceptor"/>
    <property type="evidence" value="ECO:0007669"/>
    <property type="project" value="TreeGrafter"/>
</dbReference>
<reference evidence="5" key="1">
    <citation type="journal article" date="2023" name="Mol. Phylogenet. Evol.">
        <title>Genome-scale phylogeny and comparative genomics of the fungal order Sordariales.</title>
        <authorList>
            <person name="Hensen N."/>
            <person name="Bonometti L."/>
            <person name="Westerberg I."/>
            <person name="Brannstrom I.O."/>
            <person name="Guillou S."/>
            <person name="Cros-Aarteil S."/>
            <person name="Calhoun S."/>
            <person name="Haridas S."/>
            <person name="Kuo A."/>
            <person name="Mondo S."/>
            <person name="Pangilinan J."/>
            <person name="Riley R."/>
            <person name="LaButti K."/>
            <person name="Andreopoulos B."/>
            <person name="Lipzen A."/>
            <person name="Chen C."/>
            <person name="Yan M."/>
            <person name="Daum C."/>
            <person name="Ng V."/>
            <person name="Clum A."/>
            <person name="Steindorff A."/>
            <person name="Ohm R.A."/>
            <person name="Martin F."/>
            <person name="Silar P."/>
            <person name="Natvig D.O."/>
            <person name="Lalanne C."/>
            <person name="Gautier V."/>
            <person name="Ament-Velasquez S.L."/>
            <person name="Kruys A."/>
            <person name="Hutchinson M.I."/>
            <person name="Powell A.J."/>
            <person name="Barry K."/>
            <person name="Miller A.N."/>
            <person name="Grigoriev I.V."/>
            <person name="Debuchy R."/>
            <person name="Gladieux P."/>
            <person name="Hiltunen Thoren M."/>
            <person name="Johannesson H."/>
        </authorList>
    </citation>
    <scope>NUCLEOTIDE SEQUENCE</scope>
    <source>
        <strain evidence="5">CBS 892.96</strain>
    </source>
</reference>
<dbReference type="PRINTS" id="PR00081">
    <property type="entry name" value="GDHRDH"/>
</dbReference>
<evidence type="ECO:0000256" key="2">
    <source>
        <dbReference type="ARBA" id="ARBA00022857"/>
    </source>
</evidence>
<dbReference type="InterPro" id="IPR020904">
    <property type="entry name" value="Sc_DH/Rdtase_CS"/>
</dbReference>
<name>A0AAN6W856_9PEZI</name>
<evidence type="ECO:0008006" key="7">
    <source>
        <dbReference type="Google" id="ProtNLM"/>
    </source>
</evidence>
<accession>A0AAN6W856</accession>
<dbReference type="EMBL" id="MU866173">
    <property type="protein sequence ID" value="KAK4177169.1"/>
    <property type="molecule type" value="Genomic_DNA"/>
</dbReference>
<dbReference type="PRINTS" id="PR00080">
    <property type="entry name" value="SDRFAMILY"/>
</dbReference>
<dbReference type="PROSITE" id="PS00061">
    <property type="entry name" value="ADH_SHORT"/>
    <property type="match status" value="1"/>
</dbReference>
<dbReference type="AlphaFoldDB" id="A0AAN6W856"/>
<keyword evidence="2" id="KW-0521">NADP</keyword>
<dbReference type="PANTHER" id="PTHR44229:SF4">
    <property type="entry name" value="15-HYDROXYPROSTAGLANDIN DEHYDROGENASE [NAD(+)]"/>
    <property type="match status" value="1"/>
</dbReference>
<evidence type="ECO:0000256" key="1">
    <source>
        <dbReference type="ARBA" id="ARBA00006484"/>
    </source>
</evidence>
<keyword evidence="3" id="KW-0560">Oxidoreductase</keyword>
<protein>
    <recommendedName>
        <fullName evidence="7">NAD(P)-binding protein</fullName>
    </recommendedName>
</protein>
<gene>
    <name evidence="5" type="ORF">QBC36DRAFT_377896</name>
</gene>
<dbReference type="Proteomes" id="UP001302321">
    <property type="component" value="Unassembled WGS sequence"/>
</dbReference>
<proteinExistence type="inferred from homology"/>